<organism evidence="2 3">
    <name type="scientific">Effusibacillus dendaii</name>
    <dbReference type="NCBI Taxonomy" id="2743772"/>
    <lineage>
        <taxon>Bacteria</taxon>
        <taxon>Bacillati</taxon>
        <taxon>Bacillota</taxon>
        <taxon>Bacilli</taxon>
        <taxon>Bacillales</taxon>
        <taxon>Alicyclobacillaceae</taxon>
        <taxon>Effusibacillus</taxon>
    </lineage>
</organism>
<evidence type="ECO:0000313" key="3">
    <source>
        <dbReference type="Proteomes" id="UP000593802"/>
    </source>
</evidence>
<name>A0A7I8DI65_9BACL</name>
<dbReference type="Pfam" id="PF13785">
    <property type="entry name" value="DUF4178"/>
    <property type="match status" value="1"/>
</dbReference>
<proteinExistence type="predicted"/>
<sequence>MSLFNRIKNILKQPEPPKSEKNILTVGPGDVIEVSLITYQITGRTRNTHRNSVFLTLQDGNSIRYLSIEERERTSFALYSPIDGRLDSFNEVPTTIEMEGTAYHLEEQYSGNVTVVGRTPFSNGGEQYVWQFQSDDRKLLRIEWQDGRSMLYEGESVLPADVQVLRGS</sequence>
<keyword evidence="3" id="KW-1185">Reference proteome</keyword>
<feature type="domain" description="DUF4178" evidence="1">
    <location>
        <begin position="27"/>
        <end position="159"/>
    </location>
</feature>
<dbReference type="RefSeq" id="WP_200758962.1">
    <property type="nucleotide sequence ID" value="NZ_AP023366.1"/>
</dbReference>
<evidence type="ECO:0000313" key="2">
    <source>
        <dbReference type="EMBL" id="BCJ88340.1"/>
    </source>
</evidence>
<accession>A0A7I8DI65</accession>
<dbReference type="EMBL" id="AP023366">
    <property type="protein sequence ID" value="BCJ88340.1"/>
    <property type="molecule type" value="Genomic_DNA"/>
</dbReference>
<gene>
    <name evidence="2" type="ORF">skT53_33250</name>
</gene>
<dbReference type="InterPro" id="IPR025235">
    <property type="entry name" value="DUF4178"/>
</dbReference>
<evidence type="ECO:0000259" key="1">
    <source>
        <dbReference type="Pfam" id="PF13785"/>
    </source>
</evidence>
<dbReference type="KEGG" id="eff:skT53_33250"/>
<reference evidence="2 3" key="1">
    <citation type="submission" date="2020-08" db="EMBL/GenBank/DDBJ databases">
        <title>Complete Genome Sequence of Effusibacillus dendaii Strain skT53, Isolated from Farmland soil.</title>
        <authorList>
            <person name="Konishi T."/>
            <person name="Kawasaki H."/>
        </authorList>
    </citation>
    <scope>NUCLEOTIDE SEQUENCE [LARGE SCALE GENOMIC DNA]</scope>
    <source>
        <strain evidence="3">skT53</strain>
    </source>
</reference>
<dbReference type="Proteomes" id="UP000593802">
    <property type="component" value="Chromosome"/>
</dbReference>
<dbReference type="AlphaFoldDB" id="A0A7I8DI65"/>
<protein>
    <recommendedName>
        <fullName evidence="1">DUF4178 domain-containing protein</fullName>
    </recommendedName>
</protein>